<feature type="chain" id="PRO_5004659598" evidence="1">
    <location>
        <begin position="19"/>
        <end position="235"/>
    </location>
</feature>
<dbReference type="AlphaFoldDB" id="U5EM85"/>
<reference evidence="2" key="1">
    <citation type="journal article" date="2014" name="Insect Biochem. Mol. Biol.">
        <title>An insight into the sialome of the frog biting fly, Corethrella appendiculata.</title>
        <authorList>
            <person name="Ribeiro J.M.C."/>
            <person name="Chagas A.C."/>
            <person name="Pham V.M."/>
            <person name="Lounibos L.P."/>
            <person name="Calvo E."/>
        </authorList>
    </citation>
    <scope>NUCLEOTIDE SEQUENCE</scope>
    <source>
        <tissue evidence="2">Salivary glands</tissue>
    </source>
</reference>
<keyword evidence="1" id="KW-0732">Signal</keyword>
<organism evidence="2">
    <name type="scientific">Corethrella appendiculata</name>
    <dbReference type="NCBI Taxonomy" id="1370023"/>
    <lineage>
        <taxon>Eukaryota</taxon>
        <taxon>Metazoa</taxon>
        <taxon>Ecdysozoa</taxon>
        <taxon>Arthropoda</taxon>
        <taxon>Hexapoda</taxon>
        <taxon>Insecta</taxon>
        <taxon>Pterygota</taxon>
        <taxon>Neoptera</taxon>
        <taxon>Endopterygota</taxon>
        <taxon>Diptera</taxon>
        <taxon>Nematocera</taxon>
        <taxon>Culicoidea</taxon>
        <taxon>Chaoboridae</taxon>
        <taxon>Corethrella</taxon>
    </lineage>
</organism>
<dbReference type="EMBL" id="GANO01004565">
    <property type="protein sequence ID" value="JAB55306.1"/>
    <property type="molecule type" value="mRNA"/>
</dbReference>
<feature type="signal peptide" evidence="1">
    <location>
        <begin position="1"/>
        <end position="18"/>
    </location>
</feature>
<evidence type="ECO:0000256" key="1">
    <source>
        <dbReference type="SAM" id="SignalP"/>
    </source>
</evidence>
<name>U5EM85_9DIPT</name>
<sequence>MKQIIILFLIGLTGLTSGQYVPYFLNIQSQADDLTRVIDATLDNVRFAMSEELTAISKYLIYLTHDNLERIEVIQNRTETMIYDEDTVEECATIVYQGWRESIMETGASISQCVVNINEKIAQKTSGLFKLISQAEELSMIFQNIVVNQLGLWNSVTDSDLLSYLIGTQVENFRQYISIYVNGELGRGLEEIFALDAEVLPDASACLRNTVVHFNNIAQTIIDTLEICNEFSRKK</sequence>
<protein>
    <submittedName>
        <fullName evidence="2">Putative conserved plasma membrane protein</fullName>
    </submittedName>
</protein>
<proteinExistence type="evidence at transcript level"/>
<accession>U5EM85</accession>
<evidence type="ECO:0000313" key="2">
    <source>
        <dbReference type="EMBL" id="JAB55306.1"/>
    </source>
</evidence>